<evidence type="ECO:0000313" key="1">
    <source>
        <dbReference type="EMBL" id="TGJ69041.1"/>
    </source>
</evidence>
<evidence type="ECO:0000313" key="2">
    <source>
        <dbReference type="Proteomes" id="UP000297595"/>
    </source>
</evidence>
<organism evidence="1 2">
    <name type="scientific">Orbilia oligospora</name>
    <name type="common">Nematode-trapping fungus</name>
    <name type="synonym">Arthrobotrys oligospora</name>
    <dbReference type="NCBI Taxonomy" id="2813651"/>
    <lineage>
        <taxon>Eukaryota</taxon>
        <taxon>Fungi</taxon>
        <taxon>Dikarya</taxon>
        <taxon>Ascomycota</taxon>
        <taxon>Pezizomycotina</taxon>
        <taxon>Orbiliomycetes</taxon>
        <taxon>Orbiliales</taxon>
        <taxon>Orbiliaceae</taxon>
        <taxon>Orbilia</taxon>
    </lineage>
</organism>
<comment type="caution">
    <text evidence="1">The sequence shown here is derived from an EMBL/GenBank/DDBJ whole genome shotgun (WGS) entry which is preliminary data.</text>
</comment>
<accession>A0A7C8P739</accession>
<dbReference type="Proteomes" id="UP000297595">
    <property type="component" value="Unassembled WGS sequence"/>
</dbReference>
<reference evidence="1 2" key="1">
    <citation type="submission" date="2019-03" db="EMBL/GenBank/DDBJ databases">
        <title>Nematode-trapping fungi genome.</title>
        <authorList>
            <person name="Vidal-Diez De Ulzurrun G."/>
        </authorList>
    </citation>
    <scope>NUCLEOTIDE SEQUENCE [LARGE SCALE GENOMIC DNA]</scope>
    <source>
        <strain evidence="1 2">TWF154</strain>
    </source>
</reference>
<proteinExistence type="predicted"/>
<dbReference type="AlphaFoldDB" id="A0A7C8P739"/>
<dbReference type="EMBL" id="SOZJ01000003">
    <property type="protein sequence ID" value="TGJ69041.1"/>
    <property type="molecule type" value="Genomic_DNA"/>
</dbReference>
<sequence>MASFLTLSSIPELLYSILEYLEQGDTYSLLLTCQRIYPIAYKHLWKTIRLYNRGRPRTVEPRAHPGFDLRFFHSVAIQYGDQMCYNLANAIDKLGPQNTGLSLTRKLVFAPDSLHSCNGFYQSSLMNYIEAFMQQGILNLNCIELNFSISVGNETEKEAISWFLTHLREYSKSKTPEEFSIILTSPLDVVMARMIDVEKITELNLNINWTNSSGNALQPDNFEIPAGQEDSDEYQHLEPQPPSDGSRGSDAEFRRMGRRDRSQFNTQLTERLTALLLRASNLRSLTIRTVMAESEYSRNIRYVDLKLSKPLQTLQNAFYSLSKLRKLSLHDKFFHPSFFITPPDSATEVNYSGLFSNRWLQAFKKCPFTSVKKLSLHITRDIGNKKIWCRNDFNVSPLGDVAVSGLTECSIVDEMDTAPDLVQCIFRKNKNLNKASKQRVLSGLAVKLQQVAEKRLLAACANSLEYIRGAEEDNPYHKISINSPDSRDKIIAEAGNRCLKMLPDAIDNVEAWKSANLSAVNFTRQCGATINSLLARYKTMITMEYTQKYLDGASEKPGDVAKASKECLQRMLDNFDNHFSWELAESYTHDIANQTTQIINHQIKRSTQTEASEYILALAESGELDSFDYMLVEKFTRDCAQKLSGMELEGQAHSAGYQTGRMRIFNPYGEPPSLPYFPANLAGQPIPNDSYPAPNDLGY</sequence>
<protein>
    <submittedName>
        <fullName evidence="1">Uncharacterized protein</fullName>
    </submittedName>
</protein>
<gene>
    <name evidence="1" type="ORF">EYR41_005109</name>
</gene>
<name>A0A7C8P739_ORBOL</name>